<dbReference type="PANTHER" id="PTHR23403:SF1">
    <property type="entry name" value="TREHALASE"/>
    <property type="match status" value="1"/>
</dbReference>
<dbReference type="Gene3D" id="1.50.10.10">
    <property type="match status" value="1"/>
</dbReference>
<name>A0A0V1BW15_TRISP</name>
<comment type="caution">
    <text evidence="9">The sequence shown here is derived from an EMBL/GenBank/DDBJ whole genome shotgun (WGS) entry which is preliminary data.</text>
</comment>
<dbReference type="GO" id="GO:0004555">
    <property type="term" value="F:alpha,alpha-trehalase activity"/>
    <property type="evidence" value="ECO:0007669"/>
    <property type="project" value="UniProtKB-EC"/>
</dbReference>
<dbReference type="Pfam" id="PF00199">
    <property type="entry name" value="Catalase"/>
    <property type="match status" value="1"/>
</dbReference>
<organism evidence="9 10">
    <name type="scientific">Trichinella spiralis</name>
    <name type="common">Trichina worm</name>
    <dbReference type="NCBI Taxonomy" id="6334"/>
    <lineage>
        <taxon>Eukaryota</taxon>
        <taxon>Metazoa</taxon>
        <taxon>Ecdysozoa</taxon>
        <taxon>Nematoda</taxon>
        <taxon>Enoplea</taxon>
        <taxon>Dorylaimia</taxon>
        <taxon>Trichinellida</taxon>
        <taxon>Trichinellidae</taxon>
        <taxon>Trichinella</taxon>
    </lineage>
</organism>
<evidence type="ECO:0000256" key="7">
    <source>
        <dbReference type="RuleBase" id="RU361180"/>
    </source>
</evidence>
<evidence type="ECO:0000256" key="5">
    <source>
        <dbReference type="ARBA" id="ARBA00022801"/>
    </source>
</evidence>
<dbReference type="Proteomes" id="UP000054776">
    <property type="component" value="Unassembled WGS sequence"/>
</dbReference>
<reference evidence="9 10" key="1">
    <citation type="submission" date="2015-01" db="EMBL/GenBank/DDBJ databases">
        <title>Evolution of Trichinella species and genotypes.</title>
        <authorList>
            <person name="Korhonen P.K."/>
            <person name="Edoardo P."/>
            <person name="Giuseppe L.R."/>
            <person name="Gasser R.B."/>
        </authorList>
    </citation>
    <scope>NUCLEOTIDE SEQUENCE [LARGE SCALE GENOMIC DNA]</scope>
    <source>
        <strain evidence="9">ISS3</strain>
    </source>
</reference>
<sequence length="806" mass="92708">MHAFMFSVSSRAIPHSLYSMNAYSTQSFRMTNEKENRTTFCRFHFTAVPNENPLKSQLITNDVSCQSVDDLSQQAVDEIAKGNFLTWRVDIQIFTAAEVAYLPFDAFDSTKVWPHKLSPLVPVGKVVLNKVVHHSTEFTGSNSTIGCMPVCKAASTTEELELTDTDDNGRILTDDACSKKLLTADECQTMDPFWQPGILWRTIFDENERDQVATRIAQYIRPISSPIMTSVLDLFAQVDEELLGVVVVVLVGYVASNPLPTNDICDIFCHGPLLDVIQKSRLFQDSKYFVDMALLYDPDVVLQAFETVENKTDPKALDMFIKKYFSPPGSELKECQPVDWVPRPKSFLKIADEHFRLWAYFVHGKWKKLCREVTDQVKTEPNRFTFISVPHPFIIPGGRFREFYYWDTYWILKGLLASEMYETARNMILNFATIIDQFGFVPNGGRIYYKNRSQPPLLTMSVWDYYQATKDKAVLVNMLPRLEKELQFWYKNRGFVYKDENGKTLQLHQYRVDTDLPRAESYTEDLASASLEFTEAGKRRIWSDIVSACESGIDFGTRWFRRDGDLNKTVRSIRTRRIVPVDLQAILCGSEAVLSRLYNVLGDQTMAEVHQKKYQRMKEDLHDAFWDPIDKMWYDIDLDERDGRGAKSPTFYPSNLAPLYFDCVLNDKKKVGQQIAKYLEENGISSMPYGIPSSMHASDEQWDRPNGWAPHNHMVIEGLRKSGDIFAQQIAFKVAQNWIDGVWFVFFQYAGKMFEKYRVEGHYGIGGGGEYTVQEGFGWTNGVILDLLMTYGEELKREGPYPNYAM</sequence>
<dbReference type="InterPro" id="IPR011614">
    <property type="entry name" value="Catalase_core"/>
</dbReference>
<gene>
    <name evidence="9" type="primary">Treh</name>
    <name evidence="9" type="ORF">T01_5150</name>
</gene>
<evidence type="ECO:0000313" key="9">
    <source>
        <dbReference type="EMBL" id="KRY41142.1"/>
    </source>
</evidence>
<dbReference type="GO" id="GO:0005993">
    <property type="term" value="P:trehalose catabolic process"/>
    <property type="evidence" value="ECO:0007669"/>
    <property type="project" value="TreeGrafter"/>
</dbReference>
<dbReference type="InterPro" id="IPR012341">
    <property type="entry name" value="6hp_glycosidase-like_sf"/>
</dbReference>
<keyword evidence="10" id="KW-1185">Reference proteome</keyword>
<evidence type="ECO:0000256" key="3">
    <source>
        <dbReference type="ARBA" id="ARBA00012757"/>
    </source>
</evidence>
<evidence type="ECO:0000256" key="4">
    <source>
        <dbReference type="ARBA" id="ARBA00019905"/>
    </source>
</evidence>
<proteinExistence type="inferred from homology"/>
<dbReference type="GO" id="GO:0004096">
    <property type="term" value="F:catalase activity"/>
    <property type="evidence" value="ECO:0007669"/>
    <property type="project" value="InterPro"/>
</dbReference>
<dbReference type="EMBL" id="JYDH01000009">
    <property type="protein sequence ID" value="KRY41142.1"/>
    <property type="molecule type" value="Genomic_DNA"/>
</dbReference>
<dbReference type="OrthoDB" id="10067491at2759"/>
<dbReference type="SUPFAM" id="SSF56634">
    <property type="entry name" value="Heme-dependent catalase-like"/>
    <property type="match status" value="1"/>
</dbReference>
<dbReference type="eggNOG" id="KOG2036">
    <property type="taxonomic scope" value="Eukaryota"/>
</dbReference>
<dbReference type="InterPro" id="IPR008928">
    <property type="entry name" value="6-hairpin_glycosidase_sf"/>
</dbReference>
<dbReference type="GO" id="GO:0006979">
    <property type="term" value="P:response to oxidative stress"/>
    <property type="evidence" value="ECO:0007669"/>
    <property type="project" value="InterPro"/>
</dbReference>
<keyword evidence="5 7" id="KW-0378">Hydrolase</keyword>
<dbReference type="SUPFAM" id="SSF48208">
    <property type="entry name" value="Six-hairpin glycosidases"/>
    <property type="match status" value="1"/>
</dbReference>
<feature type="domain" description="Catalase core" evidence="8">
    <location>
        <begin position="1"/>
        <end position="133"/>
    </location>
</feature>
<dbReference type="PANTHER" id="PTHR23403">
    <property type="entry name" value="TREHALASE"/>
    <property type="match status" value="1"/>
</dbReference>
<dbReference type="GO" id="GO:0020037">
    <property type="term" value="F:heme binding"/>
    <property type="evidence" value="ECO:0007669"/>
    <property type="project" value="InterPro"/>
</dbReference>
<dbReference type="EC" id="3.2.1.28" evidence="3 7"/>
<dbReference type="Gene3D" id="2.40.180.10">
    <property type="entry name" value="Catalase core domain"/>
    <property type="match status" value="1"/>
</dbReference>
<dbReference type="eggNOG" id="KOG0602">
    <property type="taxonomic scope" value="Eukaryota"/>
</dbReference>
<dbReference type="AlphaFoldDB" id="A0A0V1BW15"/>
<evidence type="ECO:0000256" key="2">
    <source>
        <dbReference type="ARBA" id="ARBA00005615"/>
    </source>
</evidence>
<dbReference type="PROSITE" id="PS51402">
    <property type="entry name" value="CATALASE_3"/>
    <property type="match status" value="1"/>
</dbReference>
<comment type="similarity">
    <text evidence="2 7">Belongs to the glycosyl hydrolase 37 family.</text>
</comment>
<dbReference type="InterPro" id="IPR018028">
    <property type="entry name" value="Catalase"/>
</dbReference>
<dbReference type="InterPro" id="IPR018232">
    <property type="entry name" value="Glyco_hydro_37_CS"/>
</dbReference>
<dbReference type="Pfam" id="PF01204">
    <property type="entry name" value="Trehalase"/>
    <property type="match status" value="1"/>
</dbReference>
<evidence type="ECO:0000313" key="10">
    <source>
        <dbReference type="Proteomes" id="UP000054776"/>
    </source>
</evidence>
<dbReference type="InterPro" id="IPR001661">
    <property type="entry name" value="Glyco_hydro_37"/>
</dbReference>
<protein>
    <recommendedName>
        <fullName evidence="4 7">Trehalase</fullName>
        <ecNumber evidence="3 7">3.2.1.28</ecNumber>
    </recommendedName>
    <alternativeName>
        <fullName evidence="7">Alpha-trehalose glucohydrolase</fullName>
    </alternativeName>
</protein>
<evidence type="ECO:0000256" key="6">
    <source>
        <dbReference type="ARBA" id="ARBA00023295"/>
    </source>
</evidence>
<keyword evidence="6 7" id="KW-0326">Glycosidase</keyword>
<evidence type="ECO:0000256" key="1">
    <source>
        <dbReference type="ARBA" id="ARBA00001576"/>
    </source>
</evidence>
<comment type="catalytic activity">
    <reaction evidence="1 7">
        <text>alpha,alpha-trehalose + H2O = alpha-D-glucose + beta-D-glucose</text>
        <dbReference type="Rhea" id="RHEA:32675"/>
        <dbReference type="ChEBI" id="CHEBI:15377"/>
        <dbReference type="ChEBI" id="CHEBI:15903"/>
        <dbReference type="ChEBI" id="CHEBI:16551"/>
        <dbReference type="ChEBI" id="CHEBI:17925"/>
        <dbReference type="EC" id="3.2.1.28"/>
    </reaction>
</comment>
<dbReference type="PROSITE" id="PS00928">
    <property type="entry name" value="TREHALASE_2"/>
    <property type="match status" value="1"/>
</dbReference>
<dbReference type="PRINTS" id="PR00744">
    <property type="entry name" value="GLHYDRLASE37"/>
</dbReference>
<dbReference type="PROSITE" id="PS00927">
    <property type="entry name" value="TREHALASE_1"/>
    <property type="match status" value="1"/>
</dbReference>
<evidence type="ECO:0000259" key="8">
    <source>
        <dbReference type="Pfam" id="PF00199"/>
    </source>
</evidence>
<accession>A0A0V1BW15</accession>
<dbReference type="InterPro" id="IPR020835">
    <property type="entry name" value="Catalase_sf"/>
</dbReference>